<dbReference type="RefSeq" id="XP_050510776.1">
    <property type="nucleotide sequence ID" value="XM_050654819.1"/>
</dbReference>
<protein>
    <recommendedName>
        <fullName evidence="8">DDE Tnp4 domain-containing protein</fullName>
    </recommendedName>
</protein>
<name>A0ABM5JWB8_DIAVI</name>
<dbReference type="PANTHER" id="PTHR22930">
    <property type="match status" value="1"/>
</dbReference>
<comment type="subcellular location">
    <subcellularLocation>
        <location evidence="2">Nucleus</location>
    </subcellularLocation>
</comment>
<evidence type="ECO:0000256" key="7">
    <source>
        <dbReference type="ARBA" id="ARBA00023242"/>
    </source>
</evidence>
<evidence type="ECO:0000256" key="1">
    <source>
        <dbReference type="ARBA" id="ARBA00001968"/>
    </source>
</evidence>
<keyword evidence="5" id="KW-0479">Metal-binding</keyword>
<keyword evidence="7" id="KW-0539">Nucleus</keyword>
<comment type="cofactor">
    <cofactor evidence="1">
        <name>a divalent metal cation</name>
        <dbReference type="ChEBI" id="CHEBI:60240"/>
    </cofactor>
</comment>
<dbReference type="EnsemblMetazoa" id="XM_050646277.1">
    <property type="protein sequence ID" value="XP_050502234.1"/>
    <property type="gene ID" value="LOC126881776"/>
</dbReference>
<dbReference type="EnsemblMetazoa" id="XM_050654819.1">
    <property type="protein sequence ID" value="XP_050510776.1"/>
    <property type="gene ID" value="LOC126887360"/>
</dbReference>
<dbReference type="RefSeq" id="XP_050502234.1">
    <property type="nucleotide sequence ID" value="XM_050646277.1"/>
</dbReference>
<evidence type="ECO:0000256" key="4">
    <source>
        <dbReference type="ARBA" id="ARBA00022722"/>
    </source>
</evidence>
<dbReference type="Proteomes" id="UP001652700">
    <property type="component" value="Unplaced"/>
</dbReference>
<evidence type="ECO:0000256" key="3">
    <source>
        <dbReference type="ARBA" id="ARBA00006958"/>
    </source>
</evidence>
<dbReference type="Pfam" id="PF13359">
    <property type="entry name" value="DDE_Tnp_4"/>
    <property type="match status" value="1"/>
</dbReference>
<organism evidence="9 10">
    <name type="scientific">Diabrotica virgifera virgifera</name>
    <name type="common">western corn rootworm</name>
    <dbReference type="NCBI Taxonomy" id="50390"/>
    <lineage>
        <taxon>Eukaryota</taxon>
        <taxon>Metazoa</taxon>
        <taxon>Ecdysozoa</taxon>
        <taxon>Arthropoda</taxon>
        <taxon>Hexapoda</taxon>
        <taxon>Insecta</taxon>
        <taxon>Pterygota</taxon>
        <taxon>Neoptera</taxon>
        <taxon>Endopterygota</taxon>
        <taxon>Coleoptera</taxon>
        <taxon>Polyphaga</taxon>
        <taxon>Cucujiformia</taxon>
        <taxon>Chrysomeloidea</taxon>
        <taxon>Chrysomelidae</taxon>
        <taxon>Galerucinae</taxon>
        <taxon>Diabroticina</taxon>
        <taxon>Diabroticites</taxon>
        <taxon>Diabrotica</taxon>
    </lineage>
</organism>
<dbReference type="InterPro" id="IPR027806">
    <property type="entry name" value="HARBI1_dom"/>
</dbReference>
<feature type="domain" description="DDE Tnp4" evidence="8">
    <location>
        <begin position="209"/>
        <end position="359"/>
    </location>
</feature>
<keyword evidence="10" id="KW-1185">Reference proteome</keyword>
<keyword evidence="4" id="KW-0540">Nuclease</keyword>
<reference evidence="9" key="1">
    <citation type="submission" date="2025-05" db="UniProtKB">
        <authorList>
            <consortium name="EnsemblMetazoa"/>
        </authorList>
    </citation>
    <scope>IDENTIFICATION</scope>
</reference>
<evidence type="ECO:0000259" key="8">
    <source>
        <dbReference type="Pfam" id="PF13359"/>
    </source>
</evidence>
<sequence>MKYTRCTMSPRYSQLKLPYEFDIQTSLKKLTIVCMVECCVVKYRYRFILKMDINFVDLIEHIDIVDEEQYVPLFALIPRKVFVRKNPFDKYGDAEFFVRFRLTKECVLHILEIVEPELEYMHNLNNSLSPINQLLVTLRMYATGSHLVTIGDFIEADKSTMSRIVKKVTGCLASLRPNYIKMPQTEPTINQRQQEFYEIARFPRVIGAIDGCHVKINHPGGEDGEIYRNRKSYFSINVQAVVSANFLFQDIVARWPGSAHDSTIFNNSRVKQRFEEGEFGNGILLGDSGYMVHNYLLTPFLNPSTEGERQYNISLVQSRVKVENTFGIWKRRFPILAYGCRLQLETTLNIIVATAVLHNIAQLNGEPEPPLDNVNAEEFEDLVQNGNIPAAPAPNNVIRDFRRELVDNYFTRI</sequence>
<evidence type="ECO:0000256" key="5">
    <source>
        <dbReference type="ARBA" id="ARBA00022723"/>
    </source>
</evidence>
<evidence type="ECO:0000313" key="10">
    <source>
        <dbReference type="Proteomes" id="UP001652700"/>
    </source>
</evidence>
<dbReference type="PANTHER" id="PTHR22930:SF289">
    <property type="entry name" value="DDE TNP4 DOMAIN-CONTAINING PROTEIN-RELATED"/>
    <property type="match status" value="1"/>
</dbReference>
<dbReference type="GeneID" id="126881776"/>
<accession>A0ABM5JWB8</accession>
<evidence type="ECO:0000256" key="2">
    <source>
        <dbReference type="ARBA" id="ARBA00004123"/>
    </source>
</evidence>
<proteinExistence type="inferred from homology"/>
<dbReference type="GeneID" id="126887360"/>
<comment type="similarity">
    <text evidence="3">Belongs to the HARBI1 family.</text>
</comment>
<evidence type="ECO:0000313" key="9">
    <source>
        <dbReference type="EnsemblMetazoa" id="XP_050502234.1"/>
    </source>
</evidence>
<keyword evidence="6" id="KW-0378">Hydrolase</keyword>
<dbReference type="InterPro" id="IPR045249">
    <property type="entry name" value="HARBI1-like"/>
</dbReference>
<evidence type="ECO:0000256" key="6">
    <source>
        <dbReference type="ARBA" id="ARBA00022801"/>
    </source>
</evidence>